<dbReference type="Pfam" id="PF09704">
    <property type="entry name" value="Cas_Cas5d"/>
    <property type="match status" value="1"/>
</dbReference>
<dbReference type="Proteomes" id="UP000566597">
    <property type="component" value="Unassembled WGS sequence"/>
</dbReference>
<dbReference type="Proteomes" id="UP000535556">
    <property type="component" value="Unassembled WGS sequence"/>
</dbReference>
<evidence type="ECO:0000313" key="9">
    <source>
        <dbReference type="EMBL" id="EAG9857294.1"/>
    </source>
</evidence>
<evidence type="ECO:0000313" key="10">
    <source>
        <dbReference type="EMBL" id="EAH0218606.1"/>
    </source>
</evidence>
<proteinExistence type="predicted"/>
<dbReference type="NCBIfam" id="TIGR01895">
    <property type="entry name" value="cas_Cas5t"/>
    <property type="match status" value="1"/>
</dbReference>
<evidence type="ECO:0000313" key="15">
    <source>
        <dbReference type="EMBL" id="ECH7212731.1"/>
    </source>
</evidence>
<organism evidence="12 30">
    <name type="scientific">Listeria monocytogenes</name>
    <dbReference type="NCBI Taxonomy" id="1639"/>
    <lineage>
        <taxon>Bacteria</taxon>
        <taxon>Bacillati</taxon>
        <taxon>Bacillota</taxon>
        <taxon>Bacilli</taxon>
        <taxon>Bacillales</taxon>
        <taxon>Listeriaceae</taxon>
        <taxon>Listeria</taxon>
    </lineage>
</organism>
<evidence type="ECO:0000313" key="21">
    <source>
        <dbReference type="Proteomes" id="UP000355989"/>
    </source>
</evidence>
<dbReference type="RefSeq" id="WP_003721307.1">
    <property type="nucleotide sequence ID" value="NZ_BAAFVI010000003.1"/>
</dbReference>
<dbReference type="InterPro" id="IPR021124">
    <property type="entry name" value="CRISPR-assoc_prot_Cas5"/>
</dbReference>
<evidence type="ECO:0000313" key="7">
    <source>
        <dbReference type="EMBL" id="EAE2896389.1"/>
    </source>
</evidence>
<dbReference type="Proteomes" id="UP000383365">
    <property type="component" value="Unassembled WGS sequence"/>
</dbReference>
<sequence>MLIMKAIRVRLWQDLVNFKKPTSFQLKETYPLPPYSTVIGMVHTLCGFTSYHEMKISIQGKYFSKVNDLATRYEFKNGMTYDASRHQIKVDKYGVSRGVSTVELLVDLELLLHIIPEDPSLVPIIEKAFREPIEFPSLGRREDIATIQKVEVVDVEKRQPKKSTEISDGYNAYVPISLTENNSVHFKSHESSVGRDKLLGTRYLLTEKYERVNHGTEKAPKFFRKWRKKDVIYSSRIFVSKKDVFFFDEDDYLVFIEEEE</sequence>
<dbReference type="Proteomes" id="UP000484022">
    <property type="component" value="Unassembled WGS sequence"/>
</dbReference>
<evidence type="ECO:0000313" key="24">
    <source>
        <dbReference type="Proteomes" id="UP000413786"/>
    </source>
</evidence>
<dbReference type="EMBL" id="AAAQJJ010000023">
    <property type="protein sequence ID" value="EAE0771075.1"/>
    <property type="molecule type" value="Genomic_DNA"/>
</dbReference>
<dbReference type="InterPro" id="IPR013337">
    <property type="entry name" value="CRISPR-assoc_prot_Cas5_Tneap"/>
</dbReference>
<evidence type="ECO:0000313" key="22">
    <source>
        <dbReference type="Proteomes" id="UP000371553"/>
    </source>
</evidence>
<reference evidence="19" key="5">
    <citation type="submission" date="2020-01" db="EMBL/GenBank/DDBJ databases">
        <authorList>
            <consortium name="NCBI Pathogen Detection Project"/>
        </authorList>
    </citation>
    <scope>NUCLEOTIDE SEQUENCE</scope>
    <source>
        <strain evidence="19">CFIAFB20160038</strain>
    </source>
</reference>
<dbReference type="EMBL" id="AABDDO010000001">
    <property type="protein sequence ID" value="EAG6762792.1"/>
    <property type="molecule type" value="Genomic_DNA"/>
</dbReference>
<evidence type="ECO:0000313" key="25">
    <source>
        <dbReference type="Proteomes" id="UP000467247"/>
    </source>
</evidence>
<evidence type="ECO:0000313" key="17">
    <source>
        <dbReference type="EMBL" id="EDN8268895.1"/>
    </source>
</evidence>
<dbReference type="EMBL" id="AAAPCR010000001">
    <property type="protein sequence ID" value="EAD8144826.1"/>
    <property type="molecule type" value="Genomic_DNA"/>
</dbReference>
<evidence type="ECO:0000313" key="30">
    <source>
        <dbReference type="Proteomes" id="UP000525068"/>
    </source>
</evidence>
<dbReference type="EMBL" id="AAAQOE010000001">
    <property type="protein sequence ID" value="EAE1095576.1"/>
    <property type="molecule type" value="Genomic_DNA"/>
</dbReference>
<comment type="caution">
    <text evidence="12">The sequence shown here is derived from an EMBL/GenBank/DDBJ whole genome shotgun (WGS) entry which is preliminary data.</text>
</comment>
<evidence type="ECO:0000313" key="14">
    <source>
        <dbReference type="EMBL" id="EAK9429355.1"/>
    </source>
</evidence>
<dbReference type="AlphaFoldDB" id="A0A3A2P4X6"/>
<dbReference type="EMBL" id="AABGFX010000005">
    <property type="protein sequence ID" value="EAH3127385.1"/>
    <property type="molecule type" value="Genomic_DNA"/>
</dbReference>
<dbReference type="EMBL" id="AAARLF010000001">
    <property type="protein sequence ID" value="EAE2896389.1"/>
    <property type="molecule type" value="Genomic_DNA"/>
</dbReference>
<dbReference type="Proteomes" id="UP000467247">
    <property type="component" value="Unassembled WGS sequence"/>
</dbReference>
<dbReference type="EMBL" id="AABEVT010000005">
    <property type="protein sequence ID" value="EAH0252897.1"/>
    <property type="molecule type" value="Genomic_DNA"/>
</dbReference>
<reference evidence="19" key="1">
    <citation type="journal article" date="2018" name="Genome Biol.">
        <title>SKESA: strategic k-mer extension for scrupulous assemblies.</title>
        <authorList>
            <person name="Souvorov A."/>
            <person name="Agarwala R."/>
            <person name="Lipman D.J."/>
        </authorList>
    </citation>
    <scope>NUCLEOTIDE SEQUENCE [LARGE SCALE GENOMIC DNA]</scope>
    <source>
        <strain evidence="19">CFIAFB20160038</strain>
    </source>
</reference>
<evidence type="ECO:0000313" key="31">
    <source>
        <dbReference type="Proteomes" id="UP000529135"/>
    </source>
</evidence>
<dbReference type="EMBL" id="AAAIJX010000005">
    <property type="protein sequence ID" value="EAC4483193.1"/>
    <property type="molecule type" value="Genomic_DNA"/>
</dbReference>
<evidence type="ECO:0000313" key="19">
    <source>
        <dbReference type="EMBL" id="HAB9175337.1"/>
    </source>
</evidence>
<evidence type="ECO:0000313" key="11">
    <source>
        <dbReference type="EMBL" id="EAH0252897.1"/>
    </source>
</evidence>
<reference evidence="21 22" key="2">
    <citation type="submission" date="2018-06" db="EMBL/GenBank/DDBJ databases">
        <authorList>
            <consortium name="GenomeTrakr: Next Generation Sequencing Network for Food Pathogen Tracability"/>
        </authorList>
    </citation>
    <scope>NUCLEOTIDE SEQUENCE [LARGE SCALE GENOMIC DNA]</scope>
    <source>
        <strain evidence="4 23">CFSAN008016</strain>
        <strain evidence="14">FDA00014181</strain>
        <strain evidence="15 20">FDA00014472</strain>
        <strain evidence="17 25">FDA00015028</strain>
        <strain evidence="28">FDA1077646-S145-002</strain>
        <strain evidence="5 21">FLAG-78586</strain>
        <strain evidence="3 22">NYAG13B12507-5</strain>
    </source>
</reference>
<evidence type="ECO:0000313" key="2">
    <source>
        <dbReference type="EMBL" id="EAC4483193.1"/>
    </source>
</evidence>
<dbReference type="Proteomes" id="UP000388699">
    <property type="component" value="Unassembled WGS sequence"/>
</dbReference>
<evidence type="ECO:0000313" key="27">
    <source>
        <dbReference type="Proteomes" id="UP000478945"/>
    </source>
</evidence>
<dbReference type="GO" id="GO:0043571">
    <property type="term" value="P:maintenance of CRISPR repeat elements"/>
    <property type="evidence" value="ECO:0007669"/>
    <property type="project" value="InterPro"/>
</dbReference>
<dbReference type="EMBL" id="AABFMV010000005">
    <property type="protein sequence ID" value="EAH1615461.1"/>
    <property type="molecule type" value="Genomic_DNA"/>
</dbReference>
<evidence type="ECO:0000313" key="29">
    <source>
        <dbReference type="Proteomes" id="UP000517258"/>
    </source>
</evidence>
<dbReference type="Proteomes" id="UP000840928">
    <property type="component" value="Unassembled WGS sequence"/>
</dbReference>
<dbReference type="EMBL" id="AAJEKY010000005">
    <property type="protein sequence ID" value="ECL0131366.1"/>
    <property type="molecule type" value="Genomic_DNA"/>
</dbReference>
<reference evidence="8 32" key="3">
    <citation type="submission" date="2019-04" db="EMBL/GenBank/DDBJ databases">
        <authorList>
            <consortium name="GenomeTrakr network: Whole genome sequencing for foodborne pathogen traceback"/>
        </authorList>
    </citation>
    <scope>NUCLEOTIDE SEQUENCE [LARGE SCALE GENOMIC DNA]</scope>
    <source>
        <strain evidence="8 32">NRRL B-33244</strain>
    </source>
</reference>
<evidence type="ECO:0000313" key="33">
    <source>
        <dbReference type="Proteomes" id="UP000548826"/>
    </source>
</evidence>
<evidence type="ECO:0000313" key="16">
    <source>
        <dbReference type="EMBL" id="ECL0131366.1"/>
    </source>
</evidence>
<dbReference type="Proteomes" id="UP000413786">
    <property type="component" value="Unassembled WGS sequence"/>
</dbReference>
<protein>
    <submittedName>
        <fullName evidence="12">Type I-B CRISPR-associated protein Cas5</fullName>
    </submittedName>
</protein>
<evidence type="ECO:0000313" key="8">
    <source>
        <dbReference type="EMBL" id="EAG6762792.1"/>
    </source>
</evidence>
<reference evidence="29 30" key="4">
    <citation type="submission" date="2019-04" db="EMBL/GenBank/DDBJ databases">
        <authorList>
            <person name="Ashton P.M."/>
            <person name="Dallman T."/>
            <person name="Nair S."/>
            <person name="De Pinna E."/>
            <person name="Peters T."/>
            <person name="Grant K."/>
        </authorList>
    </citation>
    <scope>NUCLEOTIDE SEQUENCE [LARGE SCALE GENOMIC DNA]</scope>
    <source>
        <strain evidence="11 34">406731</strain>
        <strain evidence="9 33">429821</strain>
        <strain evidence="12 30">562417</strain>
        <strain evidence="13 31">562428</strain>
        <strain evidence="10 29">563356</strain>
        <strain evidence="2 24">688377</strain>
        <strain evidence="16 27">760311</strain>
        <strain evidence="18 26">883775</strain>
        <strain evidence="6">RL15000161</strain>
        <strain evidence="7">RL15000271</strain>
    </source>
</reference>
<dbReference type="InterPro" id="IPR013422">
    <property type="entry name" value="CRISPR-assoc_prot_Cas5_N"/>
</dbReference>
<gene>
    <name evidence="12" type="primary">cas5b</name>
    <name evidence="8" type="ORF">AF817_06090</name>
    <name evidence="5" type="ORF">APD94_06370</name>
    <name evidence="3" type="ORF">CD20_01945</name>
    <name evidence="12" type="ORF">D4271_08575</name>
    <name evidence="9" type="ORF">D4C60_09840</name>
    <name evidence="10" type="ORF">D4D89_09780</name>
    <name evidence="11" type="ORF">D4U23_10895</name>
    <name evidence="13" type="ORF">D5M70_08710</name>
    <name evidence="4" type="ORF">DG57_14755</name>
    <name evidence="2" type="ORF">E0I39_09845</name>
    <name evidence="6" type="ORF">E1V33_06435</name>
    <name evidence="7" type="ORF">E1W43_00280</name>
    <name evidence="14" type="ORF">FC284_13580</name>
    <name evidence="16" type="ORF">FJU19_09685</name>
    <name evidence="15" type="ORF">FPL45_15485</name>
    <name evidence="18" type="ORF">G3R95_001769</name>
    <name evidence="17" type="ORF">GT011_06015</name>
    <name evidence="19" type="ORF">GYU24_06400</name>
</gene>
<dbReference type="Proteomes" id="UP000517258">
    <property type="component" value="Unassembled WGS sequence"/>
</dbReference>
<evidence type="ECO:0000313" key="23">
    <source>
        <dbReference type="Proteomes" id="UP000388699"/>
    </source>
</evidence>
<dbReference type="Proteomes" id="UP000548826">
    <property type="component" value="Unassembled WGS sequence"/>
</dbReference>
<evidence type="ECO:0000313" key="6">
    <source>
        <dbReference type="EMBL" id="EAE2659790.1"/>
    </source>
</evidence>
<dbReference type="EMBL" id="AACKFB010000030">
    <property type="protein sequence ID" value="EAK9429355.1"/>
    <property type="molecule type" value="Genomic_DNA"/>
</dbReference>
<evidence type="ECO:0000313" key="34">
    <source>
        <dbReference type="Proteomes" id="UP000566597"/>
    </source>
</evidence>
<dbReference type="EMBL" id="AAISWI010000027">
    <property type="protein sequence ID" value="ECH7212731.1"/>
    <property type="molecule type" value="Genomic_DNA"/>
</dbReference>
<keyword evidence="1" id="KW-0051">Antiviral defense</keyword>
<evidence type="ECO:0000313" key="26">
    <source>
        <dbReference type="Proteomes" id="UP000470497"/>
    </source>
</evidence>
<dbReference type="NCBIfam" id="TIGR02593">
    <property type="entry name" value="CRISPR_cas5"/>
    <property type="match status" value="1"/>
</dbReference>
<dbReference type="EMBL" id="DAAIRR010000001">
    <property type="protein sequence ID" value="HAB9175337.1"/>
    <property type="molecule type" value="Genomic_DNA"/>
</dbReference>
<evidence type="ECO:0000313" key="4">
    <source>
        <dbReference type="EMBL" id="EAE0771075.1"/>
    </source>
</evidence>
<dbReference type="Proteomes" id="UP000529135">
    <property type="component" value="Unassembled WGS sequence"/>
</dbReference>
<evidence type="ECO:0000313" key="3">
    <source>
        <dbReference type="EMBL" id="EAD8144826.1"/>
    </source>
</evidence>
<dbReference type="EMBL" id="AANCZP010000001">
    <property type="protein sequence ID" value="EDN8268895.1"/>
    <property type="molecule type" value="Genomic_DNA"/>
</dbReference>
<dbReference type="Proteomes" id="UP000401273">
    <property type="component" value="Unassembled WGS sequence"/>
</dbReference>
<dbReference type="Proteomes" id="UP000352246">
    <property type="component" value="Unassembled WGS sequence"/>
</dbReference>
<dbReference type="EMBL" id="AABEQV010000005">
    <property type="protein sequence ID" value="EAG9857294.1"/>
    <property type="molecule type" value="Genomic_DNA"/>
</dbReference>
<dbReference type="GO" id="GO:0051607">
    <property type="term" value="P:defense response to virus"/>
    <property type="evidence" value="ECO:0007669"/>
    <property type="project" value="UniProtKB-KW"/>
</dbReference>
<evidence type="ECO:0000313" key="20">
    <source>
        <dbReference type="Proteomes" id="UP000352246"/>
    </source>
</evidence>
<evidence type="ECO:0000313" key="13">
    <source>
        <dbReference type="EMBL" id="EAH3127385.1"/>
    </source>
</evidence>
<evidence type="ECO:0000313" key="5">
    <source>
        <dbReference type="EMBL" id="EAE1095576.1"/>
    </source>
</evidence>
<dbReference type="EMBL" id="AABEVI010000005">
    <property type="protein sequence ID" value="EAH0218606.1"/>
    <property type="molecule type" value="Genomic_DNA"/>
</dbReference>
<evidence type="ECO:0000313" key="28">
    <source>
        <dbReference type="Proteomes" id="UP000484022"/>
    </source>
</evidence>
<accession>A0A3A2P4X6</accession>
<dbReference type="Proteomes" id="UP000478945">
    <property type="component" value="Unassembled WGS sequence"/>
</dbReference>
<name>A0A3A2P4X6_LISMN</name>
<evidence type="ECO:0000256" key="1">
    <source>
        <dbReference type="ARBA" id="ARBA00023118"/>
    </source>
</evidence>
<dbReference type="Proteomes" id="UP000525068">
    <property type="component" value="Unassembled WGS sequence"/>
</dbReference>
<dbReference type="EMBL" id="AAARIE010000005">
    <property type="protein sequence ID" value="EAE2659790.1"/>
    <property type="molecule type" value="Genomic_DNA"/>
</dbReference>
<evidence type="ECO:0000313" key="12">
    <source>
        <dbReference type="EMBL" id="EAH1615461.1"/>
    </source>
</evidence>
<evidence type="ECO:0000313" key="32">
    <source>
        <dbReference type="Proteomes" id="UP000535556"/>
    </source>
</evidence>
<dbReference type="EMBL" id="AANOZB010000004">
    <property type="protein sequence ID" value="EDP8410208.1"/>
    <property type="molecule type" value="Genomic_DNA"/>
</dbReference>
<dbReference type="Proteomes" id="UP000470497">
    <property type="component" value="Unassembled WGS sequence"/>
</dbReference>
<dbReference type="Proteomes" id="UP000355989">
    <property type="component" value="Unassembled WGS sequence"/>
</dbReference>
<evidence type="ECO:0000313" key="18">
    <source>
        <dbReference type="EMBL" id="EDP8410208.1"/>
    </source>
</evidence>
<dbReference type="Proteomes" id="UP000371553">
    <property type="component" value="Unassembled WGS sequence"/>
</dbReference>